<dbReference type="InterPro" id="IPR022142">
    <property type="entry name" value="DUF3673"/>
</dbReference>
<organism evidence="1 2">
    <name type="scientific">Oryza sativa subsp. japonica</name>
    <name type="common">Rice</name>
    <dbReference type="NCBI Taxonomy" id="39947"/>
    <lineage>
        <taxon>Eukaryota</taxon>
        <taxon>Viridiplantae</taxon>
        <taxon>Streptophyta</taxon>
        <taxon>Embryophyta</taxon>
        <taxon>Tracheophyta</taxon>
        <taxon>Spermatophyta</taxon>
        <taxon>Magnoliopsida</taxon>
        <taxon>Liliopsida</taxon>
        <taxon>Poales</taxon>
        <taxon>Poaceae</taxon>
        <taxon>BOP clade</taxon>
        <taxon>Oryzoideae</taxon>
        <taxon>Oryzeae</taxon>
        <taxon>Oryzinae</taxon>
        <taxon>Oryza</taxon>
        <taxon>Oryza sativa</taxon>
    </lineage>
</organism>
<sequence length="277" mass="30917">MTKLLLWSEGVPPPSCWRSNKAAGPTGIVHGDGPPHGRRGHPMANTTHALHVIAVAQVGRANREKNSRGSTILRLAYSSDIAVATTFPAPVWSSCCSNDKHGNDAEPQAQCLRGRRSDKDRDRDVETEIETTSWVNDEDIPATLDVNKGDGLRHKSHEENEDDVNQVDGLRLSKNDPAYHGQLRATVLGRYNKSFTPEDIITMPRRMGYVEDDKGYVKEESAHAQRAAVYANKKMIYTAKAQFPRLVRPIQSWDGCMAYMVRVQEASDRYEFGNSKD</sequence>
<evidence type="ECO:0000313" key="2">
    <source>
        <dbReference type="Proteomes" id="UP000000763"/>
    </source>
</evidence>
<dbReference type="AlphaFoldDB" id="Q6ZIY7"/>
<dbReference type="EMBL" id="AP003936">
    <property type="protein sequence ID" value="BAC99413.1"/>
    <property type="molecule type" value="Genomic_DNA"/>
</dbReference>
<proteinExistence type="predicted"/>
<evidence type="ECO:0000313" key="1">
    <source>
        <dbReference type="EMBL" id="BAC99413.1"/>
    </source>
</evidence>
<dbReference type="Pfam" id="PF12425">
    <property type="entry name" value="DUF3673"/>
    <property type="match status" value="1"/>
</dbReference>
<reference evidence="2" key="2">
    <citation type="journal article" date="2008" name="Nucleic Acids Res.">
        <title>The rice annotation project database (RAP-DB): 2008 update.</title>
        <authorList>
            <consortium name="The rice annotation project (RAP)"/>
        </authorList>
    </citation>
    <scope>GENOME REANNOTATION</scope>
    <source>
        <strain evidence="2">cv. Nipponbare</strain>
    </source>
</reference>
<gene>
    <name evidence="1" type="primary">OJ1003_E05.24</name>
</gene>
<protein>
    <submittedName>
        <fullName evidence="1">Uncharacterized protein</fullName>
    </submittedName>
</protein>
<dbReference type="Proteomes" id="UP000000763">
    <property type="component" value="Chromosome 8"/>
</dbReference>
<accession>Q6ZIY7</accession>
<name>Q6ZIY7_ORYSJ</name>
<reference evidence="2" key="1">
    <citation type="journal article" date="2005" name="Nature">
        <title>The map-based sequence of the rice genome.</title>
        <authorList>
            <consortium name="International rice genome sequencing project (IRGSP)"/>
            <person name="Matsumoto T."/>
            <person name="Wu J."/>
            <person name="Kanamori H."/>
            <person name="Katayose Y."/>
            <person name="Fujisawa M."/>
            <person name="Namiki N."/>
            <person name="Mizuno H."/>
            <person name="Yamamoto K."/>
            <person name="Antonio B.A."/>
            <person name="Baba T."/>
            <person name="Sakata K."/>
            <person name="Nagamura Y."/>
            <person name="Aoki H."/>
            <person name="Arikawa K."/>
            <person name="Arita K."/>
            <person name="Bito T."/>
            <person name="Chiden Y."/>
            <person name="Fujitsuka N."/>
            <person name="Fukunaka R."/>
            <person name="Hamada M."/>
            <person name="Harada C."/>
            <person name="Hayashi A."/>
            <person name="Hijishita S."/>
            <person name="Honda M."/>
            <person name="Hosokawa S."/>
            <person name="Ichikawa Y."/>
            <person name="Idonuma A."/>
            <person name="Iijima M."/>
            <person name="Ikeda M."/>
            <person name="Ikeno M."/>
            <person name="Ito K."/>
            <person name="Ito S."/>
            <person name="Ito T."/>
            <person name="Ito Y."/>
            <person name="Ito Y."/>
            <person name="Iwabuchi A."/>
            <person name="Kamiya K."/>
            <person name="Karasawa W."/>
            <person name="Kurita K."/>
            <person name="Katagiri S."/>
            <person name="Kikuta A."/>
            <person name="Kobayashi H."/>
            <person name="Kobayashi N."/>
            <person name="Machita K."/>
            <person name="Maehara T."/>
            <person name="Masukawa M."/>
            <person name="Mizubayashi T."/>
            <person name="Mukai Y."/>
            <person name="Nagasaki H."/>
            <person name="Nagata Y."/>
            <person name="Naito S."/>
            <person name="Nakashima M."/>
            <person name="Nakama Y."/>
            <person name="Nakamichi Y."/>
            <person name="Nakamura M."/>
            <person name="Meguro A."/>
            <person name="Negishi M."/>
            <person name="Ohta I."/>
            <person name="Ohta T."/>
            <person name="Okamoto M."/>
            <person name="Ono N."/>
            <person name="Saji S."/>
            <person name="Sakaguchi M."/>
            <person name="Sakai K."/>
            <person name="Shibata M."/>
            <person name="Shimokawa T."/>
            <person name="Song J."/>
            <person name="Takazaki Y."/>
            <person name="Terasawa K."/>
            <person name="Tsugane M."/>
            <person name="Tsuji K."/>
            <person name="Ueda S."/>
            <person name="Waki K."/>
            <person name="Yamagata H."/>
            <person name="Yamamoto M."/>
            <person name="Yamamoto S."/>
            <person name="Yamane H."/>
            <person name="Yoshiki S."/>
            <person name="Yoshihara R."/>
            <person name="Yukawa K."/>
            <person name="Zhong H."/>
            <person name="Yano M."/>
            <person name="Yuan Q."/>
            <person name="Ouyang S."/>
            <person name="Liu J."/>
            <person name="Jones K.M."/>
            <person name="Gansberger K."/>
            <person name="Moffat K."/>
            <person name="Hill J."/>
            <person name="Bera J."/>
            <person name="Fadrosh D."/>
            <person name="Jin S."/>
            <person name="Johri S."/>
            <person name="Kim M."/>
            <person name="Overton L."/>
            <person name="Reardon M."/>
            <person name="Tsitrin T."/>
            <person name="Vuong H."/>
            <person name="Weaver B."/>
            <person name="Ciecko A."/>
            <person name="Tallon L."/>
            <person name="Jackson J."/>
            <person name="Pai G."/>
            <person name="Aken S.V."/>
            <person name="Utterback T."/>
            <person name="Reidmuller S."/>
            <person name="Feldblyum T."/>
            <person name="Hsiao J."/>
            <person name="Zismann V."/>
            <person name="Iobst S."/>
            <person name="de Vazeille A.R."/>
            <person name="Buell C.R."/>
            <person name="Ying K."/>
            <person name="Li Y."/>
            <person name="Lu T."/>
            <person name="Huang Y."/>
            <person name="Zhao Q."/>
            <person name="Feng Q."/>
            <person name="Zhang L."/>
            <person name="Zhu J."/>
            <person name="Weng Q."/>
            <person name="Mu J."/>
            <person name="Lu Y."/>
            <person name="Fan D."/>
            <person name="Liu Y."/>
            <person name="Guan J."/>
            <person name="Zhang Y."/>
            <person name="Yu S."/>
            <person name="Liu X."/>
            <person name="Zhang Y."/>
            <person name="Hong G."/>
            <person name="Han B."/>
            <person name="Choisne N."/>
            <person name="Demange N."/>
            <person name="Orjeda G."/>
            <person name="Samain S."/>
            <person name="Cattolico L."/>
            <person name="Pelletier E."/>
            <person name="Couloux A."/>
            <person name="Segurens B."/>
            <person name="Wincker P."/>
            <person name="D'Hont A."/>
            <person name="Scarpelli C."/>
            <person name="Weissenbach J."/>
            <person name="Salanoubat M."/>
            <person name="Quetier F."/>
            <person name="Yu Y."/>
            <person name="Kim H.R."/>
            <person name="Rambo T."/>
            <person name="Currie J."/>
            <person name="Collura K."/>
            <person name="Luo M."/>
            <person name="Yang T."/>
            <person name="Ammiraju J.S.S."/>
            <person name="Engler F."/>
            <person name="Soderlund C."/>
            <person name="Wing R.A."/>
            <person name="Palmer L.E."/>
            <person name="de la Bastide M."/>
            <person name="Spiegel L."/>
            <person name="Nascimento L."/>
            <person name="Zutavern T."/>
            <person name="O'Shaughnessy A."/>
            <person name="Dike S."/>
            <person name="Dedhia N."/>
            <person name="Preston R."/>
            <person name="Balija V."/>
            <person name="McCombie W.R."/>
            <person name="Chow T."/>
            <person name="Chen H."/>
            <person name="Chung M."/>
            <person name="Chen C."/>
            <person name="Shaw J."/>
            <person name="Wu H."/>
            <person name="Hsiao K."/>
            <person name="Chao Y."/>
            <person name="Chu M."/>
            <person name="Cheng C."/>
            <person name="Hour A."/>
            <person name="Lee P."/>
            <person name="Lin S."/>
            <person name="Lin Y."/>
            <person name="Liou J."/>
            <person name="Liu S."/>
            <person name="Hsing Y."/>
            <person name="Raghuvanshi S."/>
            <person name="Mohanty A."/>
            <person name="Bharti A.K."/>
            <person name="Gaur A."/>
            <person name="Gupta V."/>
            <person name="Kumar D."/>
            <person name="Ravi V."/>
            <person name="Vij S."/>
            <person name="Kapur A."/>
            <person name="Khurana P."/>
            <person name="Khurana P."/>
            <person name="Khurana J.P."/>
            <person name="Tyagi A.K."/>
            <person name="Gaikwad K."/>
            <person name="Singh A."/>
            <person name="Dalal V."/>
            <person name="Srivastava S."/>
            <person name="Dixit A."/>
            <person name="Pal A.K."/>
            <person name="Ghazi I.A."/>
            <person name="Yadav M."/>
            <person name="Pandit A."/>
            <person name="Bhargava A."/>
            <person name="Sureshbabu K."/>
            <person name="Batra K."/>
            <person name="Sharma T.R."/>
            <person name="Mohapatra T."/>
            <person name="Singh N.K."/>
            <person name="Messing J."/>
            <person name="Nelson A.B."/>
            <person name="Fuks G."/>
            <person name="Kavchok S."/>
            <person name="Keizer G."/>
            <person name="Linton E."/>
            <person name="Llaca V."/>
            <person name="Song R."/>
            <person name="Tanyolac B."/>
            <person name="Young S."/>
            <person name="Ho-Il K."/>
            <person name="Hahn J.H."/>
            <person name="Sangsakoo G."/>
            <person name="Vanavichit A."/>
            <person name="de Mattos Luiz.A.T."/>
            <person name="Zimmer P.D."/>
            <person name="Malone G."/>
            <person name="Dellagostin O."/>
            <person name="de Oliveira A.C."/>
            <person name="Bevan M."/>
            <person name="Bancroft I."/>
            <person name="Minx P."/>
            <person name="Cordum H."/>
            <person name="Wilson R."/>
            <person name="Cheng Z."/>
            <person name="Jin W."/>
            <person name="Jiang J."/>
            <person name="Leong S.A."/>
            <person name="Iwama H."/>
            <person name="Gojobori T."/>
            <person name="Itoh T."/>
            <person name="Niimura Y."/>
            <person name="Fujii Y."/>
            <person name="Habara T."/>
            <person name="Sakai H."/>
            <person name="Sato Y."/>
            <person name="Wilson G."/>
            <person name="Kumar K."/>
            <person name="McCouch S."/>
            <person name="Juretic N."/>
            <person name="Hoen D."/>
            <person name="Wright S."/>
            <person name="Bruskiewich R."/>
            <person name="Bureau T."/>
            <person name="Miyao A."/>
            <person name="Hirochika H."/>
            <person name="Nishikawa T."/>
            <person name="Kadowaki K."/>
            <person name="Sugiura M."/>
            <person name="Burr B."/>
            <person name="Sasaki T."/>
        </authorList>
    </citation>
    <scope>NUCLEOTIDE SEQUENCE [LARGE SCALE GENOMIC DNA]</scope>
    <source>
        <strain evidence="2">cv. Nipponbare</strain>
    </source>
</reference>